<proteinExistence type="predicted"/>
<dbReference type="AlphaFoldDB" id="A0A4U6VUZ7"/>
<evidence type="ECO:0000313" key="2">
    <source>
        <dbReference type="EMBL" id="TKW32865.1"/>
    </source>
</evidence>
<evidence type="ECO:0000313" key="3">
    <source>
        <dbReference type="Proteomes" id="UP000298652"/>
    </source>
</evidence>
<organism evidence="2 3">
    <name type="scientific">Setaria viridis</name>
    <name type="common">Green bristlegrass</name>
    <name type="synonym">Setaria italica subsp. viridis</name>
    <dbReference type="NCBI Taxonomy" id="4556"/>
    <lineage>
        <taxon>Eukaryota</taxon>
        <taxon>Viridiplantae</taxon>
        <taxon>Streptophyta</taxon>
        <taxon>Embryophyta</taxon>
        <taxon>Tracheophyta</taxon>
        <taxon>Spermatophyta</taxon>
        <taxon>Magnoliopsida</taxon>
        <taxon>Liliopsida</taxon>
        <taxon>Poales</taxon>
        <taxon>Poaceae</taxon>
        <taxon>PACMAD clade</taxon>
        <taxon>Panicoideae</taxon>
        <taxon>Panicodae</taxon>
        <taxon>Paniceae</taxon>
        <taxon>Cenchrinae</taxon>
        <taxon>Setaria</taxon>
    </lineage>
</organism>
<accession>A0A4U6VUZ7</accession>
<evidence type="ECO:0000256" key="1">
    <source>
        <dbReference type="SAM" id="MobiDB-lite"/>
    </source>
</evidence>
<protein>
    <submittedName>
        <fullName evidence="2">Uncharacterized protein</fullName>
    </submittedName>
</protein>
<dbReference type="Proteomes" id="UP000298652">
    <property type="component" value="Chromosome 2"/>
</dbReference>
<dbReference type="Gramene" id="TKW32865">
    <property type="protein sequence ID" value="TKW32865"/>
    <property type="gene ID" value="SEVIR_2G195150v2"/>
</dbReference>
<dbReference type="EMBL" id="CM016553">
    <property type="protein sequence ID" value="TKW32865.1"/>
    <property type="molecule type" value="Genomic_DNA"/>
</dbReference>
<feature type="region of interest" description="Disordered" evidence="1">
    <location>
        <begin position="65"/>
        <end position="108"/>
    </location>
</feature>
<reference evidence="2" key="1">
    <citation type="submission" date="2019-03" db="EMBL/GenBank/DDBJ databases">
        <title>WGS assembly of Setaria viridis.</title>
        <authorList>
            <person name="Huang P."/>
            <person name="Jenkins J."/>
            <person name="Grimwood J."/>
            <person name="Barry K."/>
            <person name="Healey A."/>
            <person name="Mamidi S."/>
            <person name="Sreedasyam A."/>
            <person name="Shu S."/>
            <person name="Feldman M."/>
            <person name="Wu J."/>
            <person name="Yu Y."/>
            <person name="Chen C."/>
            <person name="Johnson J."/>
            <person name="Rokhsar D."/>
            <person name="Baxter I."/>
            <person name="Schmutz J."/>
            <person name="Brutnell T."/>
            <person name="Kellogg E."/>
        </authorList>
    </citation>
    <scope>NUCLEOTIDE SEQUENCE [LARGE SCALE GENOMIC DNA]</scope>
</reference>
<sequence length="108" mass="12024">MSEFKETCVLYERSSWMADDVGVALSCVWTDGRWNTRAMNMSFVQLRGAESARFSGRAARTFFRRASGDPRTTRPSGSSTTVARTWRGSSASSDVEPERGSSEWGLEI</sequence>
<name>A0A4U6VUZ7_SETVI</name>
<gene>
    <name evidence="2" type="ORF">SEVIR_2G195150v2</name>
</gene>
<keyword evidence="3" id="KW-1185">Reference proteome</keyword>